<organism evidence="1 2">
    <name type="scientific">Anabarilius grahami</name>
    <name type="common">Kanglang fish</name>
    <name type="synonym">Barilius grahami</name>
    <dbReference type="NCBI Taxonomy" id="495550"/>
    <lineage>
        <taxon>Eukaryota</taxon>
        <taxon>Metazoa</taxon>
        <taxon>Chordata</taxon>
        <taxon>Craniata</taxon>
        <taxon>Vertebrata</taxon>
        <taxon>Euteleostomi</taxon>
        <taxon>Actinopterygii</taxon>
        <taxon>Neopterygii</taxon>
        <taxon>Teleostei</taxon>
        <taxon>Ostariophysi</taxon>
        <taxon>Cypriniformes</taxon>
        <taxon>Xenocyprididae</taxon>
        <taxon>Xenocypridinae</taxon>
        <taxon>Xenocypridinae incertae sedis</taxon>
        <taxon>Anabarilius</taxon>
    </lineage>
</organism>
<name>A0A3N0YEI2_ANAGA</name>
<dbReference type="AlphaFoldDB" id="A0A3N0YEI2"/>
<accession>A0A3N0YEI2</accession>
<keyword evidence="2" id="KW-1185">Reference proteome</keyword>
<reference evidence="1 2" key="1">
    <citation type="submission" date="2018-10" db="EMBL/GenBank/DDBJ databases">
        <title>Genome assembly for a Yunnan-Guizhou Plateau 3E fish, Anabarilius grahami (Regan), and its evolutionary and genetic applications.</title>
        <authorList>
            <person name="Jiang W."/>
        </authorList>
    </citation>
    <scope>NUCLEOTIDE SEQUENCE [LARGE SCALE GENOMIC DNA]</scope>
    <source>
        <strain evidence="1">AG-KIZ</strain>
        <tissue evidence="1">Muscle</tissue>
    </source>
</reference>
<evidence type="ECO:0000313" key="2">
    <source>
        <dbReference type="Proteomes" id="UP000281406"/>
    </source>
</evidence>
<gene>
    <name evidence="1" type="ORF">DPX16_18380</name>
</gene>
<dbReference type="EMBL" id="RJVU01044706">
    <property type="protein sequence ID" value="ROL44669.1"/>
    <property type="molecule type" value="Genomic_DNA"/>
</dbReference>
<evidence type="ECO:0000313" key="1">
    <source>
        <dbReference type="EMBL" id="ROL44669.1"/>
    </source>
</evidence>
<dbReference type="Proteomes" id="UP000281406">
    <property type="component" value="Unassembled WGS sequence"/>
</dbReference>
<sequence>MSDFQFASAVSVTANCNLPTAQAKESADECCRSTESHSLILQHYMFELARGLQTKGSRVFAAVLSGGESVHTSPLKSVISQQLISKTPHKEAPERYESAYRIMIRIACQTAKLLKSRDFGAPNCGFDTLIHYALKLPEAVF</sequence>
<protein>
    <submittedName>
        <fullName evidence="1">Uncharacterized protein</fullName>
    </submittedName>
</protein>
<comment type="caution">
    <text evidence="1">The sequence shown here is derived from an EMBL/GenBank/DDBJ whole genome shotgun (WGS) entry which is preliminary data.</text>
</comment>
<proteinExistence type="predicted"/>